<evidence type="ECO:0000256" key="8">
    <source>
        <dbReference type="SAM" id="MobiDB-lite"/>
    </source>
</evidence>
<dbReference type="PROSITE" id="PS51195">
    <property type="entry name" value="Q_MOTIF"/>
    <property type="match status" value="1"/>
</dbReference>
<evidence type="ECO:0000256" key="3">
    <source>
        <dbReference type="ARBA" id="ARBA00022806"/>
    </source>
</evidence>
<keyword evidence="2 7" id="KW-0378">Hydrolase</keyword>
<dbReference type="InterPro" id="IPR011545">
    <property type="entry name" value="DEAD/DEAH_box_helicase_dom"/>
</dbReference>
<dbReference type="SMART" id="SM00490">
    <property type="entry name" value="HELICc"/>
    <property type="match status" value="1"/>
</dbReference>
<dbReference type="GO" id="GO:0003676">
    <property type="term" value="F:nucleic acid binding"/>
    <property type="evidence" value="ECO:0007669"/>
    <property type="project" value="InterPro"/>
</dbReference>
<reference evidence="12 13" key="1">
    <citation type="submission" date="2019-02" db="EMBL/GenBank/DDBJ databases">
        <title>Deep-cultivation of Planctomycetes and their phenomic and genomic characterization uncovers novel biology.</title>
        <authorList>
            <person name="Wiegand S."/>
            <person name="Jogler M."/>
            <person name="Boedeker C."/>
            <person name="Pinto D."/>
            <person name="Vollmers J."/>
            <person name="Rivas-Marin E."/>
            <person name="Kohn T."/>
            <person name="Peeters S.H."/>
            <person name="Heuer A."/>
            <person name="Rast P."/>
            <person name="Oberbeckmann S."/>
            <person name="Bunk B."/>
            <person name="Jeske O."/>
            <person name="Meyerdierks A."/>
            <person name="Storesund J.E."/>
            <person name="Kallscheuer N."/>
            <person name="Luecker S."/>
            <person name="Lage O.M."/>
            <person name="Pohl T."/>
            <person name="Merkel B.J."/>
            <person name="Hornburger P."/>
            <person name="Mueller R.-W."/>
            <person name="Bruemmer F."/>
            <person name="Labrenz M."/>
            <person name="Spormann A.M."/>
            <person name="Op den Camp H."/>
            <person name="Overmann J."/>
            <person name="Amann R."/>
            <person name="Jetten M.S.M."/>
            <person name="Mascher T."/>
            <person name="Medema M.H."/>
            <person name="Devos D.P."/>
            <person name="Kaster A.-K."/>
            <person name="Ovreas L."/>
            <person name="Rohde M."/>
            <person name="Galperin M.Y."/>
            <person name="Jogler C."/>
        </authorList>
    </citation>
    <scope>NUCLEOTIDE SEQUENCE [LARGE SCALE GENOMIC DNA]</scope>
    <source>
        <strain evidence="12 13">FF011L</strain>
    </source>
</reference>
<evidence type="ECO:0000256" key="4">
    <source>
        <dbReference type="ARBA" id="ARBA00022840"/>
    </source>
</evidence>
<protein>
    <submittedName>
        <fullName evidence="12">DEAD-box ATP-dependent RNA helicase CshA</fullName>
        <ecNumber evidence="12">3.6.4.13</ecNumber>
    </submittedName>
</protein>
<dbReference type="InterPro" id="IPR044742">
    <property type="entry name" value="DEAD/DEAH_RhlB"/>
</dbReference>
<keyword evidence="3 7" id="KW-0347">Helicase</keyword>
<proteinExistence type="inferred from homology"/>
<dbReference type="PANTHER" id="PTHR47959">
    <property type="entry name" value="ATP-DEPENDENT RNA HELICASE RHLE-RELATED"/>
    <property type="match status" value="1"/>
</dbReference>
<dbReference type="SMART" id="SM00487">
    <property type="entry name" value="DEXDc"/>
    <property type="match status" value="1"/>
</dbReference>
<feature type="domain" description="Helicase ATP-binding" evidence="9">
    <location>
        <begin position="41"/>
        <end position="213"/>
    </location>
</feature>
<dbReference type="InterPro" id="IPR001650">
    <property type="entry name" value="Helicase_C-like"/>
</dbReference>
<dbReference type="AlphaFoldDB" id="A0A517MK43"/>
<dbReference type="CDD" id="cd18787">
    <property type="entry name" value="SF2_C_DEAD"/>
    <property type="match status" value="1"/>
</dbReference>
<dbReference type="EC" id="3.6.4.13" evidence="12"/>
<evidence type="ECO:0000256" key="7">
    <source>
        <dbReference type="RuleBase" id="RU000492"/>
    </source>
</evidence>
<evidence type="ECO:0000256" key="5">
    <source>
        <dbReference type="ARBA" id="ARBA00038437"/>
    </source>
</evidence>
<accession>A0A517MK43</accession>
<dbReference type="InterPro" id="IPR027417">
    <property type="entry name" value="P-loop_NTPase"/>
</dbReference>
<sequence>MDKPAGSQPTRFKDLDLSPVMHRALDRAGFTEATPIQAQLIPLAIDGLDVIGQARTGTGKTAAFGIPILEQLDSLEECRDPQALIVVPTRELADQVGRELERLAFGVPTEICVLAGGKNMNGQLRHLNNGVQVVVGTPGRVHDHIQRKTLRTDKIWCVVLDEADRMLDIGFRPQIERILRCCPRDRQTLFLSATLTPTVRRLAESYMYKPDVIDCSENEMSVETIEQRYFTIAHDRKRSLLVRLLKRENPAQAIVFCRTKRGTDKLQRALSREFEGVGCIHGDMQQRERDRVMQAVRDRKLKVLVATDVVGRGIDVSTISHIVNYDIPQDCDDYVHRVGRTGRMGRDGLAFTFIVPGEGDFLTSVEQRINKELIRDEMDDFEAVEAPPEPVAAAEVDPDQPKRKRLNPMNRKSRRRR</sequence>
<feature type="compositionally biased region" description="Basic residues" evidence="8">
    <location>
        <begin position="402"/>
        <end position="417"/>
    </location>
</feature>
<dbReference type="SUPFAM" id="SSF52540">
    <property type="entry name" value="P-loop containing nucleoside triphosphate hydrolases"/>
    <property type="match status" value="1"/>
</dbReference>
<evidence type="ECO:0000259" key="10">
    <source>
        <dbReference type="PROSITE" id="PS51194"/>
    </source>
</evidence>
<dbReference type="InterPro" id="IPR014014">
    <property type="entry name" value="RNA_helicase_DEAD_Q_motif"/>
</dbReference>
<dbReference type="Gene3D" id="3.40.50.300">
    <property type="entry name" value="P-loop containing nucleotide triphosphate hydrolases"/>
    <property type="match status" value="2"/>
</dbReference>
<feature type="domain" description="DEAD-box RNA helicase Q" evidence="11">
    <location>
        <begin position="10"/>
        <end position="38"/>
    </location>
</feature>
<dbReference type="GO" id="GO:0016787">
    <property type="term" value="F:hydrolase activity"/>
    <property type="evidence" value="ECO:0007669"/>
    <property type="project" value="UniProtKB-KW"/>
</dbReference>
<evidence type="ECO:0000256" key="6">
    <source>
        <dbReference type="PROSITE-ProRule" id="PRU00552"/>
    </source>
</evidence>
<feature type="region of interest" description="Disordered" evidence="8">
    <location>
        <begin position="380"/>
        <end position="417"/>
    </location>
</feature>
<dbReference type="Pfam" id="PF00270">
    <property type="entry name" value="DEAD"/>
    <property type="match status" value="1"/>
</dbReference>
<dbReference type="InterPro" id="IPR000629">
    <property type="entry name" value="RNA-helicase_DEAD-box_CS"/>
</dbReference>
<dbReference type="PROSITE" id="PS00039">
    <property type="entry name" value="DEAD_ATP_HELICASE"/>
    <property type="match status" value="1"/>
</dbReference>
<feature type="domain" description="Helicase C-terminal" evidence="10">
    <location>
        <begin position="224"/>
        <end position="392"/>
    </location>
</feature>
<dbReference type="InterPro" id="IPR050079">
    <property type="entry name" value="DEAD_box_RNA_helicase"/>
</dbReference>
<evidence type="ECO:0000256" key="1">
    <source>
        <dbReference type="ARBA" id="ARBA00022741"/>
    </source>
</evidence>
<evidence type="ECO:0000259" key="11">
    <source>
        <dbReference type="PROSITE" id="PS51195"/>
    </source>
</evidence>
<dbReference type="PROSITE" id="PS51192">
    <property type="entry name" value="HELICASE_ATP_BIND_1"/>
    <property type="match status" value="1"/>
</dbReference>
<keyword evidence="13" id="KW-1185">Reference proteome</keyword>
<dbReference type="PROSITE" id="PS51194">
    <property type="entry name" value="HELICASE_CTER"/>
    <property type="match status" value="1"/>
</dbReference>
<gene>
    <name evidence="12" type="primary">cshA</name>
    <name evidence="12" type="ORF">FF011L_40360</name>
</gene>
<dbReference type="EMBL" id="CP036262">
    <property type="protein sequence ID" value="QDS95243.1"/>
    <property type="molecule type" value="Genomic_DNA"/>
</dbReference>
<organism evidence="12 13">
    <name type="scientific">Roseimaritima multifibrata</name>
    <dbReference type="NCBI Taxonomy" id="1930274"/>
    <lineage>
        <taxon>Bacteria</taxon>
        <taxon>Pseudomonadati</taxon>
        <taxon>Planctomycetota</taxon>
        <taxon>Planctomycetia</taxon>
        <taxon>Pirellulales</taxon>
        <taxon>Pirellulaceae</taxon>
        <taxon>Roseimaritima</taxon>
    </lineage>
</organism>
<name>A0A517MK43_9BACT</name>
<dbReference type="Pfam" id="PF00271">
    <property type="entry name" value="Helicase_C"/>
    <property type="match status" value="1"/>
</dbReference>
<dbReference type="RefSeq" id="WP_145353258.1">
    <property type="nucleotide sequence ID" value="NZ_CP036262.1"/>
</dbReference>
<dbReference type="Proteomes" id="UP000320672">
    <property type="component" value="Chromosome"/>
</dbReference>
<dbReference type="GO" id="GO:0005524">
    <property type="term" value="F:ATP binding"/>
    <property type="evidence" value="ECO:0007669"/>
    <property type="project" value="UniProtKB-KW"/>
</dbReference>
<dbReference type="GO" id="GO:0003724">
    <property type="term" value="F:RNA helicase activity"/>
    <property type="evidence" value="ECO:0007669"/>
    <property type="project" value="UniProtKB-EC"/>
</dbReference>
<evidence type="ECO:0000313" key="12">
    <source>
        <dbReference type="EMBL" id="QDS95243.1"/>
    </source>
</evidence>
<dbReference type="InterPro" id="IPR014001">
    <property type="entry name" value="Helicase_ATP-bd"/>
</dbReference>
<dbReference type="OrthoDB" id="9805696at2"/>
<comment type="similarity">
    <text evidence="5 7">Belongs to the DEAD box helicase family.</text>
</comment>
<evidence type="ECO:0000313" key="13">
    <source>
        <dbReference type="Proteomes" id="UP000320672"/>
    </source>
</evidence>
<dbReference type="KEGG" id="rml:FF011L_40360"/>
<keyword evidence="1 7" id="KW-0547">Nucleotide-binding</keyword>
<dbReference type="PANTHER" id="PTHR47959:SF1">
    <property type="entry name" value="ATP-DEPENDENT RNA HELICASE DBPA"/>
    <property type="match status" value="1"/>
</dbReference>
<evidence type="ECO:0000259" key="9">
    <source>
        <dbReference type="PROSITE" id="PS51192"/>
    </source>
</evidence>
<evidence type="ECO:0000256" key="2">
    <source>
        <dbReference type="ARBA" id="ARBA00022801"/>
    </source>
</evidence>
<dbReference type="GO" id="GO:0005829">
    <property type="term" value="C:cytosol"/>
    <property type="evidence" value="ECO:0007669"/>
    <property type="project" value="TreeGrafter"/>
</dbReference>
<dbReference type="CDD" id="cd00268">
    <property type="entry name" value="DEADc"/>
    <property type="match status" value="1"/>
</dbReference>
<feature type="short sequence motif" description="Q motif" evidence="6">
    <location>
        <begin position="10"/>
        <end position="38"/>
    </location>
</feature>
<keyword evidence="4 7" id="KW-0067">ATP-binding</keyword>